<proteinExistence type="predicted"/>
<evidence type="ECO:0000313" key="2">
    <source>
        <dbReference type="Proteomes" id="UP000054560"/>
    </source>
</evidence>
<accession>A0A0L0G7G8</accession>
<dbReference type="Proteomes" id="UP000054560">
    <property type="component" value="Unassembled WGS sequence"/>
</dbReference>
<evidence type="ECO:0000313" key="1">
    <source>
        <dbReference type="EMBL" id="KNC84826.1"/>
    </source>
</evidence>
<keyword evidence="2" id="KW-1185">Reference proteome</keyword>
<name>A0A0L0G7G8_9EUKA</name>
<gene>
    <name evidence="1" type="ORF">SARC_02967</name>
</gene>
<protein>
    <submittedName>
        <fullName evidence="1">Uncharacterized protein</fullName>
    </submittedName>
</protein>
<organism evidence="1 2">
    <name type="scientific">Sphaeroforma arctica JP610</name>
    <dbReference type="NCBI Taxonomy" id="667725"/>
    <lineage>
        <taxon>Eukaryota</taxon>
        <taxon>Ichthyosporea</taxon>
        <taxon>Ichthyophonida</taxon>
        <taxon>Sphaeroforma</taxon>
    </lineage>
</organism>
<dbReference type="EMBL" id="KQ241738">
    <property type="protein sequence ID" value="KNC84826.1"/>
    <property type="molecule type" value="Genomic_DNA"/>
</dbReference>
<dbReference type="AlphaFoldDB" id="A0A0L0G7G8"/>
<sequence length="271" mass="30743">MACKSPMGLAFVLRVKYNIIPDAALRHEIAITLHLCPESLWAVPMAILSLYVEESVTLEYTVYELKRFNLFVAYVTLTEVPLAQLTLLVALAAAVLMDVDVESIRYDDYWNTLAGGLYVSDDFFGFVKRGIFDAAIIPNTSRPRSANEGRRDTALFYFGYLAGLFPLQHADQIVRDSKRPTLPVDAKHILRTRQTYLVLPSSYKFKSIATPQVLGTVKSSTHQFTLKCDLKNLYMYHHDPMGHVDSSNMLMYQRRKRMVTLTSLLPILALL</sequence>
<reference evidence="1 2" key="1">
    <citation type="submission" date="2011-02" db="EMBL/GenBank/DDBJ databases">
        <title>The Genome Sequence of Sphaeroforma arctica JP610.</title>
        <authorList>
            <consortium name="The Broad Institute Genome Sequencing Platform"/>
            <person name="Russ C."/>
            <person name="Cuomo C."/>
            <person name="Young S.K."/>
            <person name="Zeng Q."/>
            <person name="Gargeya S."/>
            <person name="Alvarado L."/>
            <person name="Berlin A."/>
            <person name="Chapman S.B."/>
            <person name="Chen Z."/>
            <person name="Freedman E."/>
            <person name="Gellesch M."/>
            <person name="Goldberg J."/>
            <person name="Griggs A."/>
            <person name="Gujja S."/>
            <person name="Heilman E."/>
            <person name="Heiman D."/>
            <person name="Howarth C."/>
            <person name="Mehta T."/>
            <person name="Neiman D."/>
            <person name="Pearson M."/>
            <person name="Roberts A."/>
            <person name="Saif S."/>
            <person name="Shea T."/>
            <person name="Shenoy N."/>
            <person name="Sisk P."/>
            <person name="Stolte C."/>
            <person name="Sykes S."/>
            <person name="White J."/>
            <person name="Yandava C."/>
            <person name="Burger G."/>
            <person name="Gray M.W."/>
            <person name="Holland P.W.H."/>
            <person name="King N."/>
            <person name="Lang F.B.F."/>
            <person name="Roger A.J."/>
            <person name="Ruiz-Trillo I."/>
            <person name="Haas B."/>
            <person name="Nusbaum C."/>
            <person name="Birren B."/>
        </authorList>
    </citation>
    <scope>NUCLEOTIDE SEQUENCE [LARGE SCALE GENOMIC DNA]</scope>
    <source>
        <strain evidence="1 2">JP610</strain>
    </source>
</reference>
<dbReference type="GeneID" id="25903471"/>
<dbReference type="RefSeq" id="XP_014158728.1">
    <property type="nucleotide sequence ID" value="XM_014303253.1"/>
</dbReference>